<reference evidence="2 3" key="1">
    <citation type="journal article" date="2020" name="Nature">
        <title>Six reference-quality genomes reveal evolution of bat adaptations.</title>
        <authorList>
            <person name="Jebb D."/>
            <person name="Huang Z."/>
            <person name="Pippel M."/>
            <person name="Hughes G.M."/>
            <person name="Lavrichenko K."/>
            <person name="Devanna P."/>
            <person name="Winkler S."/>
            <person name="Jermiin L.S."/>
            <person name="Skirmuntt E.C."/>
            <person name="Katzourakis A."/>
            <person name="Burkitt-Gray L."/>
            <person name="Ray D.A."/>
            <person name="Sullivan K.A.M."/>
            <person name="Roscito J.G."/>
            <person name="Kirilenko B.M."/>
            <person name="Davalos L.M."/>
            <person name="Corthals A.P."/>
            <person name="Power M.L."/>
            <person name="Jones G."/>
            <person name="Ransome R.D."/>
            <person name="Dechmann D.K.N."/>
            <person name="Locatelli A.G."/>
            <person name="Puechmaille S.J."/>
            <person name="Fedrigo O."/>
            <person name="Jarvis E.D."/>
            <person name="Hiller M."/>
            <person name="Vernes S.C."/>
            <person name="Myers E.W."/>
            <person name="Teeling E.C."/>
        </authorList>
    </citation>
    <scope>NUCLEOTIDE SEQUENCE [LARGE SCALE GENOMIC DNA]</scope>
    <source>
        <strain evidence="2">MRouAeg1</strain>
        <tissue evidence="2">Muscle</tissue>
    </source>
</reference>
<dbReference type="AlphaFoldDB" id="A0A7J8FIP0"/>
<protein>
    <submittedName>
        <fullName evidence="2">Uncharacterized protein</fullName>
    </submittedName>
</protein>
<name>A0A7J8FIP0_ROUAE</name>
<dbReference type="EMBL" id="JACASE010000007">
    <property type="protein sequence ID" value="KAF6447614.1"/>
    <property type="molecule type" value="Genomic_DNA"/>
</dbReference>
<keyword evidence="3" id="KW-1185">Reference proteome</keyword>
<proteinExistence type="predicted"/>
<feature type="region of interest" description="Disordered" evidence="1">
    <location>
        <begin position="78"/>
        <end position="108"/>
    </location>
</feature>
<dbReference type="Proteomes" id="UP000593571">
    <property type="component" value="Unassembled WGS sequence"/>
</dbReference>
<organism evidence="2 3">
    <name type="scientific">Rousettus aegyptiacus</name>
    <name type="common">Egyptian fruit bat</name>
    <name type="synonym">Pteropus aegyptiacus</name>
    <dbReference type="NCBI Taxonomy" id="9407"/>
    <lineage>
        <taxon>Eukaryota</taxon>
        <taxon>Metazoa</taxon>
        <taxon>Chordata</taxon>
        <taxon>Craniata</taxon>
        <taxon>Vertebrata</taxon>
        <taxon>Euteleostomi</taxon>
        <taxon>Mammalia</taxon>
        <taxon>Eutheria</taxon>
        <taxon>Laurasiatheria</taxon>
        <taxon>Chiroptera</taxon>
        <taxon>Yinpterochiroptera</taxon>
        <taxon>Pteropodoidea</taxon>
        <taxon>Pteropodidae</taxon>
        <taxon>Rousettinae</taxon>
        <taxon>Rousettus</taxon>
    </lineage>
</organism>
<evidence type="ECO:0000313" key="3">
    <source>
        <dbReference type="Proteomes" id="UP000593571"/>
    </source>
</evidence>
<evidence type="ECO:0000256" key="1">
    <source>
        <dbReference type="SAM" id="MobiDB-lite"/>
    </source>
</evidence>
<gene>
    <name evidence="2" type="ORF">HJG63_012019</name>
</gene>
<comment type="caution">
    <text evidence="2">The sequence shown here is derived from an EMBL/GenBank/DDBJ whole genome shotgun (WGS) entry which is preliminary data.</text>
</comment>
<accession>A0A7J8FIP0</accession>
<evidence type="ECO:0000313" key="2">
    <source>
        <dbReference type="EMBL" id="KAF6447614.1"/>
    </source>
</evidence>
<sequence length="108" mass="11731">MLLETDRQLRNFSPPLWGTWMRARRPMLPVSCQSRRQGGAPLLSLAPPRYNPASLSMQGLQTAEAGATAHCPLATLVSTSRAAPRNPEPQSNDGGRWGWQPAEAGLDP</sequence>